<organism evidence="2 3">
    <name type="scientific">Cohnella lubricantis</name>
    <dbReference type="NCBI Taxonomy" id="2163172"/>
    <lineage>
        <taxon>Bacteria</taxon>
        <taxon>Bacillati</taxon>
        <taxon>Bacillota</taxon>
        <taxon>Bacilli</taxon>
        <taxon>Bacillales</taxon>
        <taxon>Paenibacillaceae</taxon>
        <taxon>Cohnella</taxon>
    </lineage>
</organism>
<reference evidence="2 3" key="1">
    <citation type="submission" date="2020-08" db="EMBL/GenBank/DDBJ databases">
        <title>Cohnella phylogeny.</title>
        <authorList>
            <person name="Dunlap C."/>
        </authorList>
    </citation>
    <scope>NUCLEOTIDE SEQUENCE [LARGE SCALE GENOMIC DNA]</scope>
    <source>
        <strain evidence="2 3">DSM 103658</strain>
    </source>
</reference>
<dbReference type="PANTHER" id="PTHR30041">
    <property type="entry name" value="ARSENATE REDUCTASE"/>
    <property type="match status" value="1"/>
</dbReference>
<dbReference type="SUPFAM" id="SSF52833">
    <property type="entry name" value="Thioredoxin-like"/>
    <property type="match status" value="1"/>
</dbReference>
<evidence type="ECO:0000313" key="3">
    <source>
        <dbReference type="Proteomes" id="UP000574133"/>
    </source>
</evidence>
<dbReference type="PANTHER" id="PTHR30041:SF8">
    <property type="entry name" value="PROTEIN YFFB"/>
    <property type="match status" value="1"/>
</dbReference>
<evidence type="ECO:0000256" key="1">
    <source>
        <dbReference type="PROSITE-ProRule" id="PRU01282"/>
    </source>
</evidence>
<proteinExistence type="inferred from homology"/>
<dbReference type="RefSeq" id="WP_185179382.1">
    <property type="nucleotide sequence ID" value="NZ_CBCSEP010000009.1"/>
</dbReference>
<dbReference type="Gene3D" id="3.40.30.10">
    <property type="entry name" value="Glutaredoxin"/>
    <property type="match status" value="1"/>
</dbReference>
<sequence length="121" mass="13613">MSQPLIVYQYPPCSTCREAVKWLKEQGHELELRHIVETPPSPAELSEYISLSGLPIAKWFNVSGDAYRSQGLKDKLPGMTDEQKIQVLASNGMLIKRPVITDGKRATVGFRDDAKEAWQAR</sequence>
<keyword evidence="3" id="KW-1185">Reference proteome</keyword>
<protein>
    <submittedName>
        <fullName evidence="2">Arsenate reductase family protein</fullName>
    </submittedName>
</protein>
<evidence type="ECO:0000313" key="2">
    <source>
        <dbReference type="EMBL" id="MBB6678106.1"/>
    </source>
</evidence>
<dbReference type="InterPro" id="IPR036249">
    <property type="entry name" value="Thioredoxin-like_sf"/>
</dbReference>
<comment type="caution">
    <text evidence="2">The sequence shown here is derived from an EMBL/GenBank/DDBJ whole genome shotgun (WGS) entry which is preliminary data.</text>
</comment>
<dbReference type="PROSITE" id="PS51353">
    <property type="entry name" value="ARSC"/>
    <property type="match status" value="1"/>
</dbReference>
<dbReference type="NCBIfam" id="TIGR01617">
    <property type="entry name" value="arsC_related"/>
    <property type="match status" value="1"/>
</dbReference>
<accession>A0A841TD33</accession>
<comment type="similarity">
    <text evidence="1">Belongs to the ArsC family.</text>
</comment>
<dbReference type="InterPro" id="IPR006504">
    <property type="entry name" value="Tscrpt_reg_Spx/MgsR"/>
</dbReference>
<dbReference type="CDD" id="cd03036">
    <property type="entry name" value="ArsC_like"/>
    <property type="match status" value="1"/>
</dbReference>
<name>A0A841TD33_9BACL</name>
<gene>
    <name evidence="2" type="ORF">H4Q31_12430</name>
</gene>
<dbReference type="Proteomes" id="UP000574133">
    <property type="component" value="Unassembled WGS sequence"/>
</dbReference>
<dbReference type="InterPro" id="IPR006660">
    <property type="entry name" value="Arsenate_reductase-like"/>
</dbReference>
<dbReference type="AlphaFoldDB" id="A0A841TD33"/>
<dbReference type="Pfam" id="PF03960">
    <property type="entry name" value="ArsC"/>
    <property type="match status" value="1"/>
</dbReference>
<dbReference type="EMBL" id="JACJVN010000050">
    <property type="protein sequence ID" value="MBB6678106.1"/>
    <property type="molecule type" value="Genomic_DNA"/>
</dbReference>